<dbReference type="InterPro" id="IPR003477">
    <property type="entry name" value="PemK-like"/>
</dbReference>
<dbReference type="InterPro" id="IPR011067">
    <property type="entry name" value="Plasmid_toxin/cell-grow_inhib"/>
</dbReference>
<dbReference type="GO" id="GO:0003677">
    <property type="term" value="F:DNA binding"/>
    <property type="evidence" value="ECO:0007669"/>
    <property type="project" value="InterPro"/>
</dbReference>
<dbReference type="GO" id="GO:0004521">
    <property type="term" value="F:RNA endonuclease activity"/>
    <property type="evidence" value="ECO:0007669"/>
    <property type="project" value="TreeGrafter"/>
</dbReference>
<dbReference type="EMBL" id="CAJVPZ010057320">
    <property type="protein sequence ID" value="CAG8786738.1"/>
    <property type="molecule type" value="Genomic_DNA"/>
</dbReference>
<dbReference type="Proteomes" id="UP000789396">
    <property type="component" value="Unassembled WGS sequence"/>
</dbReference>
<dbReference type="GO" id="GO:0016075">
    <property type="term" value="P:rRNA catabolic process"/>
    <property type="evidence" value="ECO:0007669"/>
    <property type="project" value="TreeGrafter"/>
</dbReference>
<gene>
    <name evidence="1" type="ORF">RFULGI_LOCUS16325</name>
</gene>
<dbReference type="SUPFAM" id="SSF50118">
    <property type="entry name" value="Cell growth inhibitor/plasmid maintenance toxic component"/>
    <property type="match status" value="1"/>
</dbReference>
<evidence type="ECO:0000313" key="1">
    <source>
        <dbReference type="EMBL" id="CAG8786738.1"/>
    </source>
</evidence>
<dbReference type="PANTHER" id="PTHR33988">
    <property type="entry name" value="ENDORIBONUCLEASE MAZF-RELATED"/>
    <property type="match status" value="1"/>
</dbReference>
<evidence type="ECO:0000313" key="2">
    <source>
        <dbReference type="Proteomes" id="UP000789396"/>
    </source>
</evidence>
<name>A0A9N9JND7_9GLOM</name>
<dbReference type="Gene3D" id="2.30.30.110">
    <property type="match status" value="1"/>
</dbReference>
<dbReference type="OrthoDB" id="2410247at2759"/>
<dbReference type="GO" id="GO:0006402">
    <property type="term" value="P:mRNA catabolic process"/>
    <property type="evidence" value="ECO:0007669"/>
    <property type="project" value="TreeGrafter"/>
</dbReference>
<sequence>AYGNLRKQNPNLPKIYANIEMKFDEETVGTEIRGPRPGIIISDNSYNQISERVIILPCSRTLAPLYSFELFLPQIVKNVDGKVMIDQIQSIDKGRIQGKIRSLRPDEMNKIIDKLQKILPLRELLRAKL</sequence>
<feature type="non-terminal residue" evidence="1">
    <location>
        <position position="129"/>
    </location>
</feature>
<accession>A0A9N9JND7</accession>
<comment type="caution">
    <text evidence="1">The sequence shown here is derived from an EMBL/GenBank/DDBJ whole genome shotgun (WGS) entry which is preliminary data.</text>
</comment>
<dbReference type="AlphaFoldDB" id="A0A9N9JND7"/>
<proteinExistence type="predicted"/>
<organism evidence="1 2">
    <name type="scientific">Racocetra fulgida</name>
    <dbReference type="NCBI Taxonomy" id="60492"/>
    <lineage>
        <taxon>Eukaryota</taxon>
        <taxon>Fungi</taxon>
        <taxon>Fungi incertae sedis</taxon>
        <taxon>Mucoromycota</taxon>
        <taxon>Glomeromycotina</taxon>
        <taxon>Glomeromycetes</taxon>
        <taxon>Diversisporales</taxon>
        <taxon>Gigasporaceae</taxon>
        <taxon>Racocetra</taxon>
    </lineage>
</organism>
<protein>
    <submittedName>
        <fullName evidence="1">4480_t:CDS:1</fullName>
    </submittedName>
</protein>
<keyword evidence="2" id="KW-1185">Reference proteome</keyword>
<dbReference type="Pfam" id="PF02452">
    <property type="entry name" value="PemK_toxin"/>
    <property type="match status" value="1"/>
</dbReference>
<reference evidence="1" key="1">
    <citation type="submission" date="2021-06" db="EMBL/GenBank/DDBJ databases">
        <authorList>
            <person name="Kallberg Y."/>
            <person name="Tangrot J."/>
            <person name="Rosling A."/>
        </authorList>
    </citation>
    <scope>NUCLEOTIDE SEQUENCE</scope>
    <source>
        <strain evidence="1">IN212</strain>
    </source>
</reference>